<evidence type="ECO:0000313" key="3">
    <source>
        <dbReference type="Proteomes" id="UP000230161"/>
    </source>
</evidence>
<keyword evidence="3" id="KW-1185">Reference proteome</keyword>
<evidence type="ECO:0000256" key="1">
    <source>
        <dbReference type="SAM" id="SignalP"/>
    </source>
</evidence>
<organism evidence="2 3">
    <name type="scientific">Compostimonas suwonensis</name>
    <dbReference type="NCBI Taxonomy" id="1048394"/>
    <lineage>
        <taxon>Bacteria</taxon>
        <taxon>Bacillati</taxon>
        <taxon>Actinomycetota</taxon>
        <taxon>Actinomycetes</taxon>
        <taxon>Micrococcales</taxon>
        <taxon>Microbacteriaceae</taxon>
        <taxon>Compostimonas</taxon>
    </lineage>
</organism>
<dbReference type="EMBL" id="PGFB01000003">
    <property type="protein sequence ID" value="PJJ62332.1"/>
    <property type="molecule type" value="Genomic_DNA"/>
</dbReference>
<comment type="caution">
    <text evidence="2">The sequence shown here is derived from an EMBL/GenBank/DDBJ whole genome shotgun (WGS) entry which is preliminary data.</text>
</comment>
<reference evidence="2 3" key="1">
    <citation type="submission" date="2017-11" db="EMBL/GenBank/DDBJ databases">
        <title>Genomic Encyclopedia of Archaeal and Bacterial Type Strains, Phase II (KMG-II): From Individual Species to Whole Genera.</title>
        <authorList>
            <person name="Goeker M."/>
        </authorList>
    </citation>
    <scope>NUCLEOTIDE SEQUENCE [LARGE SCALE GENOMIC DNA]</scope>
    <source>
        <strain evidence="2 3">DSM 25625</strain>
    </source>
</reference>
<proteinExistence type="predicted"/>
<keyword evidence="1" id="KW-0732">Signal</keyword>
<evidence type="ECO:0000313" key="2">
    <source>
        <dbReference type="EMBL" id="PJJ62332.1"/>
    </source>
</evidence>
<accession>A0A2M9BWJ9</accession>
<protein>
    <recommendedName>
        <fullName evidence="4">Surface cell wall-binding protein</fullName>
    </recommendedName>
</protein>
<name>A0A2M9BWJ9_9MICO</name>
<feature type="chain" id="PRO_5039551656" description="Surface cell wall-binding protein" evidence="1">
    <location>
        <begin position="34"/>
        <end position="238"/>
    </location>
</feature>
<gene>
    <name evidence="2" type="ORF">CLV54_2132</name>
</gene>
<sequence length="238" mass="24165">MRTLHVLPRSIARRSIAAGIASVVVLLSSLAAAAPARADTPIPGSGPGPADAQSAVDLWRRADPDALAESAESPDPLSPGFEIGLYATTIPAVDGPLSFESAVGETAELDEPERVNGLSVTRGVLPEVTVSDDRVVSRPGWDITADVTDFVNDADASIVIGTVQLGLRPLVISATDAGIDPAAEQHAGDAHYPAPFASAASGGGVGDTVLGGELTLVSPADKPAGTYRATMTLTIVSR</sequence>
<dbReference type="AlphaFoldDB" id="A0A2M9BWJ9"/>
<evidence type="ECO:0008006" key="4">
    <source>
        <dbReference type="Google" id="ProtNLM"/>
    </source>
</evidence>
<dbReference type="Proteomes" id="UP000230161">
    <property type="component" value="Unassembled WGS sequence"/>
</dbReference>
<feature type="signal peptide" evidence="1">
    <location>
        <begin position="1"/>
        <end position="33"/>
    </location>
</feature>
<dbReference type="OrthoDB" id="5099901at2"/>
<dbReference type="RefSeq" id="WP_100344905.1">
    <property type="nucleotide sequence ID" value="NZ_PGFB01000003.1"/>
</dbReference>